<protein>
    <submittedName>
        <fullName evidence="2">Uncharacterized protein</fullName>
    </submittedName>
</protein>
<name>A0A6A7NBJ8_9BURK</name>
<dbReference type="InterPro" id="IPR019734">
    <property type="entry name" value="TPR_rpt"/>
</dbReference>
<gene>
    <name evidence="2" type="ORF">GEV02_29955</name>
</gene>
<dbReference type="Proteomes" id="UP000440498">
    <property type="component" value="Unassembled WGS sequence"/>
</dbReference>
<accession>A0A6A7NBJ8</accession>
<dbReference type="AlphaFoldDB" id="A0A6A7NBJ8"/>
<evidence type="ECO:0000256" key="1">
    <source>
        <dbReference type="SAM" id="SignalP"/>
    </source>
</evidence>
<sequence>MNIPFMPSRASCAMATLILLGAFGTVQAATFKDPRFESLQDAGKYSDLEQLAQARLKANPGDAEASAALSLALTFVDAGDAKRLDAGARQARLCIEQHPMAAACHLAAAENLGMQMVNMGMAKAMRSAGTLKDAWIRTLELDPGSFTARVQLAKLYVTLPGMLGGSLSKARDLEAAVRSSQPETARIIRVHIAAEDKKWAEMESELLALKPSQDGAMRKEVREATTQLAKVFLNDSKDLARATRLYQTLQRDQPDTASGFYGMSRVYAAQGQTDEAIRNLERARALGDAAEYPIDHRLGDAYLAKGDKAQAKAAYERYLANKRANPANLESARKSLSQIN</sequence>
<reference evidence="2 3" key="1">
    <citation type="submission" date="2019-10" db="EMBL/GenBank/DDBJ databases">
        <title>Two novel species isolated from a subtropical stream in China.</title>
        <authorList>
            <person name="Lu H."/>
        </authorList>
    </citation>
    <scope>NUCLEOTIDE SEQUENCE [LARGE SCALE GENOMIC DNA]</scope>
    <source>
        <strain evidence="2 3">FT29W</strain>
    </source>
</reference>
<organism evidence="2 3">
    <name type="scientific">Rugamonas aquatica</name>
    <dbReference type="NCBI Taxonomy" id="2743357"/>
    <lineage>
        <taxon>Bacteria</taxon>
        <taxon>Pseudomonadati</taxon>
        <taxon>Pseudomonadota</taxon>
        <taxon>Betaproteobacteria</taxon>
        <taxon>Burkholderiales</taxon>
        <taxon>Oxalobacteraceae</taxon>
        <taxon>Telluria group</taxon>
        <taxon>Rugamonas</taxon>
    </lineage>
</organism>
<dbReference type="InterPro" id="IPR011990">
    <property type="entry name" value="TPR-like_helical_dom_sf"/>
</dbReference>
<dbReference type="Pfam" id="PF13181">
    <property type="entry name" value="TPR_8"/>
    <property type="match status" value="1"/>
</dbReference>
<dbReference type="SUPFAM" id="SSF48452">
    <property type="entry name" value="TPR-like"/>
    <property type="match status" value="1"/>
</dbReference>
<keyword evidence="3" id="KW-1185">Reference proteome</keyword>
<dbReference type="Gene3D" id="1.25.40.10">
    <property type="entry name" value="Tetratricopeptide repeat domain"/>
    <property type="match status" value="1"/>
</dbReference>
<evidence type="ECO:0000313" key="2">
    <source>
        <dbReference type="EMBL" id="MQA42368.1"/>
    </source>
</evidence>
<comment type="caution">
    <text evidence="2">The sequence shown here is derived from an EMBL/GenBank/DDBJ whole genome shotgun (WGS) entry which is preliminary data.</text>
</comment>
<dbReference type="EMBL" id="WHUG01000020">
    <property type="protein sequence ID" value="MQA42368.1"/>
    <property type="molecule type" value="Genomic_DNA"/>
</dbReference>
<feature type="signal peptide" evidence="1">
    <location>
        <begin position="1"/>
        <end position="28"/>
    </location>
</feature>
<keyword evidence="1" id="KW-0732">Signal</keyword>
<evidence type="ECO:0000313" key="3">
    <source>
        <dbReference type="Proteomes" id="UP000440498"/>
    </source>
</evidence>
<proteinExistence type="predicted"/>
<feature type="chain" id="PRO_5025486056" evidence="1">
    <location>
        <begin position="29"/>
        <end position="340"/>
    </location>
</feature>
<dbReference type="RefSeq" id="WP_152841467.1">
    <property type="nucleotide sequence ID" value="NZ_WHUG01000020.1"/>
</dbReference>